<gene>
    <name evidence="2" type="ORF">E0D97_11755</name>
</gene>
<dbReference type="SUPFAM" id="SSF54862">
    <property type="entry name" value="4Fe-4S ferredoxins"/>
    <property type="match status" value="1"/>
</dbReference>
<dbReference type="AlphaFoldDB" id="A0A4R0PA26"/>
<dbReference type="OrthoDB" id="8279740at2"/>
<evidence type="ECO:0000313" key="2">
    <source>
        <dbReference type="EMBL" id="TCD13775.1"/>
    </source>
</evidence>
<accession>A0A4R0PA26</accession>
<feature type="domain" description="4Fe-4S ferredoxin-type" evidence="1">
    <location>
        <begin position="145"/>
        <end position="176"/>
    </location>
</feature>
<reference evidence="2 3" key="1">
    <citation type="journal article" date="2015" name="Antonie Van Leeuwenhoek">
        <title>Oricola cellulosilytica gen. nov., sp. nov., a cellulose-degrading bacterium of the family Phyllobacteriaceae isolated from surface seashore water, and emended descriptions of Mesorhizobium loti and Phyllobacterium myrsinacearum.</title>
        <authorList>
            <person name="Hameed A."/>
            <person name="Shahina M."/>
            <person name="Lai W.A."/>
            <person name="Lin S.Y."/>
            <person name="Young L.S."/>
            <person name="Liu Y.C."/>
            <person name="Hsu Y.H."/>
            <person name="Young C.C."/>
        </authorList>
    </citation>
    <scope>NUCLEOTIDE SEQUENCE [LARGE SCALE GENOMIC DNA]</scope>
    <source>
        <strain evidence="2 3">KCTC 52183</strain>
    </source>
</reference>
<proteinExistence type="predicted"/>
<name>A0A4R0PA26_9HYPH</name>
<dbReference type="RefSeq" id="WP_131569102.1">
    <property type="nucleotide sequence ID" value="NZ_JAINFK010000003.1"/>
</dbReference>
<sequence length="225" mass="24185">MDIRTATRFGKRLWTGGFLAFGGFHPEPADSVPDLECGRPARTLLVIGNAGAAMWTAFQQAPEARDGVADPLDRYTRRVLLEVAHEFSLGALFPFDGAPWFPFAEWARKAGGFSPSPMGLLAHHRYGPWAGFRAAFISTDRSGTFAAQALPGPCTSCTKKPCITTCPAGALSLSGYDVPLCRGYLAANPDASCHRGCLARRACPVGTDFNQPDEMAAFHMRAFLG</sequence>
<dbReference type="PROSITE" id="PS51379">
    <property type="entry name" value="4FE4S_FER_2"/>
    <property type="match status" value="1"/>
</dbReference>
<dbReference type="EMBL" id="SJST01000004">
    <property type="protein sequence ID" value="TCD13775.1"/>
    <property type="molecule type" value="Genomic_DNA"/>
</dbReference>
<evidence type="ECO:0000259" key="1">
    <source>
        <dbReference type="PROSITE" id="PS51379"/>
    </source>
</evidence>
<keyword evidence="3" id="KW-1185">Reference proteome</keyword>
<comment type="caution">
    <text evidence="2">The sequence shown here is derived from an EMBL/GenBank/DDBJ whole genome shotgun (WGS) entry which is preliminary data.</text>
</comment>
<protein>
    <recommendedName>
        <fullName evidence="1">4Fe-4S ferredoxin-type domain-containing protein</fullName>
    </recommendedName>
</protein>
<organism evidence="2 3">
    <name type="scientific">Oricola cellulosilytica</name>
    <dbReference type="NCBI Taxonomy" id="1429082"/>
    <lineage>
        <taxon>Bacteria</taxon>
        <taxon>Pseudomonadati</taxon>
        <taxon>Pseudomonadota</taxon>
        <taxon>Alphaproteobacteria</taxon>
        <taxon>Hyphomicrobiales</taxon>
        <taxon>Ahrensiaceae</taxon>
        <taxon>Oricola</taxon>
    </lineage>
</organism>
<dbReference type="Proteomes" id="UP000291301">
    <property type="component" value="Unassembled WGS sequence"/>
</dbReference>
<evidence type="ECO:0000313" key="3">
    <source>
        <dbReference type="Proteomes" id="UP000291301"/>
    </source>
</evidence>
<dbReference type="InterPro" id="IPR017896">
    <property type="entry name" value="4Fe4S_Fe-S-bd"/>
</dbReference>